<dbReference type="Pfam" id="PF01094">
    <property type="entry name" value="ANF_receptor"/>
    <property type="match status" value="1"/>
</dbReference>
<sequence length="300" mass="33830">MPLVKPPVRRADFPRHRDLDLFSQPRARHHPRQRFMYASSYNWRRVVAVYRENAFGTDSSGELTLLFDALHEVGTEIEHRVVLPLFLPSKSSNAVVQYELIKVIDSVQSRVFIVLLSSLPVAVDLFPEAKKLGLNGMDTTWILTARVVEYLDSVDPSVLYSIEGALGIRTHRTESSTLFREFKPQFGRKFRLNYPDDHYSEPSFHALQAHDRISMIGRALEKKTASQIKLLENILESKFTGLTGRIEFRDGGLVSPEENALGIVNVVGNGYKKLNFCVPPEMNSGKLKPGGHVARGPTES</sequence>
<evidence type="ECO:0000256" key="4">
    <source>
        <dbReference type="ARBA" id="ARBA00023136"/>
    </source>
</evidence>
<organism evidence="6 7">
    <name type="scientific">Linum trigynum</name>
    <dbReference type="NCBI Taxonomy" id="586398"/>
    <lineage>
        <taxon>Eukaryota</taxon>
        <taxon>Viridiplantae</taxon>
        <taxon>Streptophyta</taxon>
        <taxon>Embryophyta</taxon>
        <taxon>Tracheophyta</taxon>
        <taxon>Spermatophyta</taxon>
        <taxon>Magnoliopsida</taxon>
        <taxon>eudicotyledons</taxon>
        <taxon>Gunneridae</taxon>
        <taxon>Pentapetalae</taxon>
        <taxon>rosids</taxon>
        <taxon>fabids</taxon>
        <taxon>Malpighiales</taxon>
        <taxon>Linaceae</taxon>
        <taxon>Linum</taxon>
    </lineage>
</organism>
<proteinExistence type="predicted"/>
<dbReference type="Proteomes" id="UP001497516">
    <property type="component" value="Chromosome 5"/>
</dbReference>
<dbReference type="Gene3D" id="3.40.50.2300">
    <property type="match status" value="1"/>
</dbReference>
<keyword evidence="4" id="KW-0472">Membrane</keyword>
<protein>
    <recommendedName>
        <fullName evidence="5">Receptor ligand binding region domain-containing protein</fullName>
    </recommendedName>
</protein>
<keyword evidence="2" id="KW-0812">Transmembrane</keyword>
<evidence type="ECO:0000256" key="1">
    <source>
        <dbReference type="ARBA" id="ARBA00004370"/>
    </source>
</evidence>
<evidence type="ECO:0000259" key="5">
    <source>
        <dbReference type="Pfam" id="PF01094"/>
    </source>
</evidence>
<dbReference type="SUPFAM" id="SSF53822">
    <property type="entry name" value="Periplasmic binding protein-like I"/>
    <property type="match status" value="1"/>
</dbReference>
<keyword evidence="7" id="KW-1185">Reference proteome</keyword>
<evidence type="ECO:0000313" key="7">
    <source>
        <dbReference type="Proteomes" id="UP001497516"/>
    </source>
</evidence>
<evidence type="ECO:0000313" key="6">
    <source>
        <dbReference type="EMBL" id="CAL1387533.1"/>
    </source>
</evidence>
<dbReference type="EMBL" id="OZ034818">
    <property type="protein sequence ID" value="CAL1387533.1"/>
    <property type="molecule type" value="Genomic_DNA"/>
</dbReference>
<evidence type="ECO:0000256" key="3">
    <source>
        <dbReference type="ARBA" id="ARBA00022989"/>
    </source>
</evidence>
<dbReference type="PANTHER" id="PTHR34836">
    <property type="entry name" value="OS06G0188250 PROTEIN"/>
    <property type="match status" value="1"/>
</dbReference>
<keyword evidence="3" id="KW-1133">Transmembrane helix</keyword>
<reference evidence="6 7" key="1">
    <citation type="submission" date="2024-04" db="EMBL/GenBank/DDBJ databases">
        <authorList>
            <person name="Fracassetti M."/>
        </authorList>
    </citation>
    <scope>NUCLEOTIDE SEQUENCE [LARGE SCALE GENOMIC DNA]</scope>
</reference>
<comment type="subcellular location">
    <subcellularLocation>
        <location evidence="1">Membrane</location>
    </subcellularLocation>
</comment>
<dbReference type="GO" id="GO:0016020">
    <property type="term" value="C:membrane"/>
    <property type="evidence" value="ECO:0007669"/>
    <property type="project" value="UniProtKB-SubCell"/>
</dbReference>
<dbReference type="InterPro" id="IPR001828">
    <property type="entry name" value="ANF_lig-bd_rcpt"/>
</dbReference>
<gene>
    <name evidence="6" type="ORF">LTRI10_LOCUS28511</name>
</gene>
<dbReference type="InterPro" id="IPR015683">
    <property type="entry name" value="Ionotropic_Glu_rcpt"/>
</dbReference>
<evidence type="ECO:0000256" key="2">
    <source>
        <dbReference type="ARBA" id="ARBA00022692"/>
    </source>
</evidence>
<dbReference type="PANTHER" id="PTHR34836:SF1">
    <property type="entry name" value="OS09G0428600 PROTEIN"/>
    <property type="match status" value="1"/>
</dbReference>
<name>A0AAV2EPN0_9ROSI</name>
<dbReference type="AlphaFoldDB" id="A0AAV2EPN0"/>
<dbReference type="InterPro" id="IPR028082">
    <property type="entry name" value="Peripla_BP_I"/>
</dbReference>
<accession>A0AAV2EPN0</accession>
<feature type="domain" description="Receptor ligand binding region" evidence="5">
    <location>
        <begin position="40"/>
        <end position="254"/>
    </location>
</feature>